<keyword evidence="1" id="KW-1185">Reference proteome</keyword>
<dbReference type="PANTHER" id="PTHR20898:SF0">
    <property type="entry name" value="DAEDALUS ON 3-RELATED"/>
    <property type="match status" value="1"/>
</dbReference>
<dbReference type="InterPro" id="IPR010512">
    <property type="entry name" value="DUF1091"/>
</dbReference>
<dbReference type="RefSeq" id="XP_070139403.1">
    <property type="nucleotide sequence ID" value="XM_070283302.1"/>
</dbReference>
<dbReference type="Pfam" id="PF06477">
    <property type="entry name" value="DUF1091"/>
    <property type="match status" value="1"/>
</dbReference>
<reference evidence="1" key="1">
    <citation type="submission" date="2025-05" db="UniProtKB">
        <authorList>
            <consortium name="RefSeq"/>
        </authorList>
    </citation>
    <scope>NUCLEOTIDE SEQUENCE [LARGE SCALE GENOMIC DNA]</scope>
    <source>
        <strain evidence="1">14028-0561.14</strain>
    </source>
</reference>
<accession>A0ABM4G9L0</accession>
<dbReference type="SMART" id="SM00697">
    <property type="entry name" value="DM8"/>
    <property type="match status" value="1"/>
</dbReference>
<protein>
    <submittedName>
        <fullName evidence="2">Uncharacterized protein</fullName>
    </submittedName>
</protein>
<reference evidence="2" key="2">
    <citation type="submission" date="2025-08" db="UniProtKB">
        <authorList>
            <consortium name="RefSeq"/>
        </authorList>
    </citation>
    <scope>IDENTIFICATION</scope>
    <source>
        <strain evidence="2">14028-0561.14</strain>
        <tissue evidence="2">Whole fly</tissue>
    </source>
</reference>
<dbReference type="PANTHER" id="PTHR20898">
    <property type="entry name" value="DAEDALUS ON 3-RELATED-RELATED"/>
    <property type="match status" value="1"/>
</dbReference>
<evidence type="ECO:0000313" key="2">
    <source>
        <dbReference type="RefSeq" id="XP_070139403.1"/>
    </source>
</evidence>
<evidence type="ECO:0000313" key="1">
    <source>
        <dbReference type="Proteomes" id="UP001652661"/>
    </source>
</evidence>
<sequence>MTPIQYSYQIHHFSSNKMAYLVRKLLGLLLCLKCVIELQGVFVKFTNVTCEVQDINIGIVDYCEMKTLSQTKNSFIMRYNFNKPMMNNIWFLINLMTRSSENHNGESIWQPYLYPTNIDLCRVMKNRYNHVAKMVLDLIKGHSNLNHSCPYLEKYLAIDDITNTEISTRLRGIPMAKGNYSLYAKWIRENKTLVQTNFYFEVLSN</sequence>
<dbReference type="Proteomes" id="UP001652661">
    <property type="component" value="Chromosome 2L"/>
</dbReference>
<dbReference type="GeneID" id="108081293"/>
<name>A0ABM4G9L0_DROKI</name>
<organism evidence="1 2">
    <name type="scientific">Drosophila kikkawai</name>
    <name type="common">Fruit fly</name>
    <dbReference type="NCBI Taxonomy" id="30033"/>
    <lineage>
        <taxon>Eukaryota</taxon>
        <taxon>Metazoa</taxon>
        <taxon>Ecdysozoa</taxon>
        <taxon>Arthropoda</taxon>
        <taxon>Hexapoda</taxon>
        <taxon>Insecta</taxon>
        <taxon>Pterygota</taxon>
        <taxon>Neoptera</taxon>
        <taxon>Endopterygota</taxon>
        <taxon>Diptera</taxon>
        <taxon>Brachycera</taxon>
        <taxon>Muscomorpha</taxon>
        <taxon>Ephydroidea</taxon>
        <taxon>Drosophilidae</taxon>
        <taxon>Drosophila</taxon>
        <taxon>Sophophora</taxon>
    </lineage>
</organism>
<gene>
    <name evidence="2" type="primary">LOC108081293</name>
</gene>
<proteinExistence type="predicted"/>